<dbReference type="PANTHER" id="PTHR43792:SF1">
    <property type="entry name" value="N-ACETYLTRANSFERASE DOMAIN-CONTAINING PROTEIN"/>
    <property type="match status" value="1"/>
</dbReference>
<gene>
    <name evidence="2" type="ORF">Cph01nite_10510</name>
</gene>
<dbReference type="Proteomes" id="UP000614741">
    <property type="component" value="Unassembled WGS sequence"/>
</dbReference>
<dbReference type="Gene3D" id="3.40.630.30">
    <property type="match status" value="1"/>
</dbReference>
<feature type="domain" description="N-acetyltransferase" evidence="1">
    <location>
        <begin position="14"/>
        <end position="178"/>
    </location>
</feature>
<protein>
    <submittedName>
        <fullName evidence="2">GNAT family acetyltransferase</fullName>
    </submittedName>
</protein>
<organism evidence="2 3">
    <name type="scientific">Cellulomonas phragmiteti</name>
    <dbReference type="NCBI Taxonomy" id="478780"/>
    <lineage>
        <taxon>Bacteria</taxon>
        <taxon>Bacillati</taxon>
        <taxon>Actinomycetota</taxon>
        <taxon>Actinomycetes</taxon>
        <taxon>Micrococcales</taxon>
        <taxon>Cellulomonadaceae</taxon>
        <taxon>Cellulomonas</taxon>
    </lineage>
</organism>
<dbReference type="SUPFAM" id="SSF55729">
    <property type="entry name" value="Acyl-CoA N-acyltransferases (Nat)"/>
    <property type="match status" value="1"/>
</dbReference>
<keyword evidence="3" id="KW-1185">Reference proteome</keyword>
<dbReference type="InterPro" id="IPR016181">
    <property type="entry name" value="Acyl_CoA_acyltransferase"/>
</dbReference>
<reference evidence="2 3" key="1">
    <citation type="submission" date="2021-01" db="EMBL/GenBank/DDBJ databases">
        <title>Whole genome shotgun sequence of Cellulomonas phragmiteti NBRC 110785.</title>
        <authorList>
            <person name="Komaki H."/>
            <person name="Tamura T."/>
        </authorList>
    </citation>
    <scope>NUCLEOTIDE SEQUENCE [LARGE SCALE GENOMIC DNA]</scope>
    <source>
        <strain evidence="2 3">NBRC 110785</strain>
    </source>
</reference>
<dbReference type="PROSITE" id="PS51186">
    <property type="entry name" value="GNAT"/>
    <property type="match status" value="1"/>
</dbReference>
<evidence type="ECO:0000313" key="2">
    <source>
        <dbReference type="EMBL" id="GIG39289.1"/>
    </source>
</evidence>
<dbReference type="InterPro" id="IPR000182">
    <property type="entry name" value="GNAT_dom"/>
</dbReference>
<dbReference type="InterPro" id="IPR051531">
    <property type="entry name" value="N-acetyltransferase"/>
</dbReference>
<proteinExistence type="predicted"/>
<evidence type="ECO:0000313" key="3">
    <source>
        <dbReference type="Proteomes" id="UP000614741"/>
    </source>
</evidence>
<dbReference type="PANTHER" id="PTHR43792">
    <property type="entry name" value="GNAT FAMILY, PUTATIVE (AFU_ORTHOLOGUE AFUA_3G00765)-RELATED-RELATED"/>
    <property type="match status" value="1"/>
</dbReference>
<sequence length="196" mass="21590">MLRPVETYLQTDRVTLRRFGADDADLLIELDSDPAVVRYLSGGAPTAPEVVRERILPSILTGYERWSGAFGVFAAHETDGGAFIGWFCLRPEPGGPLDEVELGYRLRQAAWGNGYATEVSAALLEKAFTGLDVRTVWGATMALNTPSQRVMEKVGMAVVEHLGTPDDMLAVEGAELGGHRYEITREQWEQRRAARP</sequence>
<dbReference type="EMBL" id="BONP01000004">
    <property type="protein sequence ID" value="GIG39289.1"/>
    <property type="molecule type" value="Genomic_DNA"/>
</dbReference>
<name>A0ABQ4DIW5_9CELL</name>
<dbReference type="Pfam" id="PF13302">
    <property type="entry name" value="Acetyltransf_3"/>
    <property type="match status" value="1"/>
</dbReference>
<evidence type="ECO:0000259" key="1">
    <source>
        <dbReference type="PROSITE" id="PS51186"/>
    </source>
</evidence>
<accession>A0ABQ4DIW5</accession>
<comment type="caution">
    <text evidence="2">The sequence shown here is derived from an EMBL/GenBank/DDBJ whole genome shotgun (WGS) entry which is preliminary data.</text>
</comment>